<gene>
    <name evidence="1" type="ORF">C9I57_14705</name>
</gene>
<evidence type="ECO:0000313" key="1">
    <source>
        <dbReference type="EMBL" id="PTB20309.1"/>
    </source>
</evidence>
<dbReference type="Proteomes" id="UP000240638">
    <property type="component" value="Unassembled WGS sequence"/>
</dbReference>
<organism evidence="1 2">
    <name type="scientific">Trinickia symbiotica</name>
    <dbReference type="NCBI Taxonomy" id="863227"/>
    <lineage>
        <taxon>Bacteria</taxon>
        <taxon>Pseudomonadati</taxon>
        <taxon>Pseudomonadota</taxon>
        <taxon>Betaproteobacteria</taxon>
        <taxon>Burkholderiales</taxon>
        <taxon>Burkholderiaceae</taxon>
        <taxon>Trinickia</taxon>
    </lineage>
</organism>
<dbReference type="AlphaFoldDB" id="A0A2T3XUV8"/>
<proteinExistence type="predicted"/>
<evidence type="ECO:0000313" key="2">
    <source>
        <dbReference type="Proteomes" id="UP000240638"/>
    </source>
</evidence>
<dbReference type="EMBL" id="PYUC01000006">
    <property type="protein sequence ID" value="PTB20309.1"/>
    <property type="molecule type" value="Genomic_DNA"/>
</dbReference>
<comment type="caution">
    <text evidence="1">The sequence shown here is derived from an EMBL/GenBank/DDBJ whole genome shotgun (WGS) entry which is preliminary data.</text>
</comment>
<sequence length="405" mass="41168">MSGAKGALSADLYNRQFHEDEKQRIHKLAGNDSVEEARLTAAACAMTHCYAEYPEGSVTYQQLKQIADFGASDALAGERDLLSQQTGMFGYTTSGIFSDANMDAAKLLNNTYQLTTRGAGAAEAALGALGIAGAFTSAPVSCATGVGCVANALVADTSADALIAGSKQVISGQPESTYLNQALIGLGMSSGAAGLLEAALGIGSAATAGGAINVITDQVAALNKLGAASYQQFVTSGIEATPEIMQSPQAQALAREILAGSPNLTDQQLKGLVAGYIESGSTLPSMGQAAPGTILIKVVPKGDGVNPVSGYWMSPQQAQAIATMTPEQVGQILGLPAAQAANILRNGMDFYAITPKAGSTPNVFVSNVAGTAQGSATMPGGAQQVIVPNRGQWTAPTKVNPFALH</sequence>
<name>A0A2T3XUV8_9BURK</name>
<accession>A0A2T3XUV8</accession>
<protein>
    <submittedName>
        <fullName evidence="1">Uncharacterized protein</fullName>
    </submittedName>
</protein>
<reference evidence="1 2" key="1">
    <citation type="submission" date="2018-03" db="EMBL/GenBank/DDBJ databases">
        <title>Whole genome analyses suggest that Burkholderia sensu lato contains two further novel genera in the rhizoxinica-symbiotica group Mycetohabitans gen. nov., and Trinickia gen. nov.: implications for the evolution of diazotrophy and nodulation in the Burkholderiaceae.</title>
        <authorList>
            <person name="Estrada De Los Santos P."/>
            <person name="Palmer M."/>
            <person name="Chavez-Ramirez B."/>
            <person name="Steenkamp E.T."/>
            <person name="Hirsch A.M."/>
            <person name="Manyaka P."/>
            <person name="Maluk M."/>
            <person name="Lafos M."/>
            <person name="Crook M."/>
            <person name="Gross E."/>
            <person name="Simon M.F."/>
            <person name="Bueno Dos Reis Junior F."/>
            <person name="Poole P.S."/>
            <person name="Venter S.N."/>
            <person name="James E.K."/>
        </authorList>
    </citation>
    <scope>NUCLEOTIDE SEQUENCE [LARGE SCALE GENOMIC DNA]</scope>
    <source>
        <strain evidence="1 2">JPY-366</strain>
    </source>
</reference>